<feature type="transmembrane region" description="Helical" evidence="18">
    <location>
        <begin position="219"/>
        <end position="244"/>
    </location>
</feature>
<feature type="compositionally biased region" description="Low complexity" evidence="17">
    <location>
        <begin position="345"/>
        <end position="383"/>
    </location>
</feature>
<keyword evidence="10" id="KW-0143">Chaperone</keyword>
<gene>
    <name evidence="20" type="ORF">EV191_1011393</name>
</gene>
<evidence type="ECO:0000256" key="1">
    <source>
        <dbReference type="ARBA" id="ARBA00004651"/>
    </source>
</evidence>
<feature type="compositionally biased region" description="Low complexity" evidence="17">
    <location>
        <begin position="281"/>
        <end position="293"/>
    </location>
</feature>
<comment type="subcellular location">
    <subcellularLocation>
        <location evidence="1">Cell membrane</location>
        <topology evidence="1">Multi-pass membrane protein</topology>
    </subcellularLocation>
    <subcellularLocation>
        <location evidence="16">Membrane</location>
        <topology evidence="16">Multi-pass membrane protein</topology>
    </subcellularLocation>
</comment>
<dbReference type="GO" id="GO:0005886">
    <property type="term" value="C:plasma membrane"/>
    <property type="evidence" value="ECO:0007669"/>
    <property type="project" value="UniProtKB-SubCell"/>
</dbReference>
<evidence type="ECO:0000256" key="8">
    <source>
        <dbReference type="ARBA" id="ARBA00022989"/>
    </source>
</evidence>
<dbReference type="NCBIfam" id="NF002899">
    <property type="entry name" value="PRK03449.1"/>
    <property type="match status" value="1"/>
</dbReference>
<organism evidence="20 21">
    <name type="scientific">Tamaricihabitans halophyticus</name>
    <dbReference type="NCBI Taxonomy" id="1262583"/>
    <lineage>
        <taxon>Bacteria</taxon>
        <taxon>Bacillati</taxon>
        <taxon>Actinomycetota</taxon>
        <taxon>Actinomycetes</taxon>
        <taxon>Pseudonocardiales</taxon>
        <taxon>Pseudonocardiaceae</taxon>
        <taxon>Tamaricihabitans</taxon>
    </lineage>
</organism>
<evidence type="ECO:0000256" key="16">
    <source>
        <dbReference type="RuleBase" id="RU003945"/>
    </source>
</evidence>
<evidence type="ECO:0000259" key="19">
    <source>
        <dbReference type="Pfam" id="PF02096"/>
    </source>
</evidence>
<keyword evidence="5" id="KW-1003">Cell membrane</keyword>
<accession>A0A4R2R6G8</accession>
<evidence type="ECO:0000313" key="20">
    <source>
        <dbReference type="EMBL" id="TCP57438.1"/>
    </source>
</evidence>
<dbReference type="PANTHER" id="PTHR12428">
    <property type="entry name" value="OXA1"/>
    <property type="match status" value="1"/>
</dbReference>
<keyword evidence="7" id="KW-0653">Protein transport</keyword>
<dbReference type="GO" id="GO:0051205">
    <property type="term" value="P:protein insertion into membrane"/>
    <property type="evidence" value="ECO:0007669"/>
    <property type="project" value="TreeGrafter"/>
</dbReference>
<dbReference type="InterPro" id="IPR047196">
    <property type="entry name" value="YidC_ALB_C"/>
</dbReference>
<dbReference type="Proteomes" id="UP000294911">
    <property type="component" value="Unassembled WGS sequence"/>
</dbReference>
<reference evidence="20 21" key="1">
    <citation type="submission" date="2019-03" db="EMBL/GenBank/DDBJ databases">
        <title>Genomic Encyclopedia of Type Strains, Phase IV (KMG-IV): sequencing the most valuable type-strain genomes for metagenomic binning, comparative biology and taxonomic classification.</title>
        <authorList>
            <person name="Goeker M."/>
        </authorList>
    </citation>
    <scope>NUCLEOTIDE SEQUENCE [LARGE SCALE GENOMIC DNA]</scope>
    <source>
        <strain evidence="20 21">DSM 45765</strain>
    </source>
</reference>
<dbReference type="AlphaFoldDB" id="A0A4R2R6G8"/>
<protein>
    <recommendedName>
        <fullName evidence="3">Membrane protein insertase YidC</fullName>
    </recommendedName>
    <alternativeName>
        <fullName evidence="15">Foldase YidC</fullName>
    </alternativeName>
    <alternativeName>
        <fullName evidence="14">Membrane integrase YidC</fullName>
    </alternativeName>
    <alternativeName>
        <fullName evidence="13">Membrane protein YidC</fullName>
    </alternativeName>
</protein>
<dbReference type="GO" id="GO:0032977">
    <property type="term" value="F:membrane insertase activity"/>
    <property type="evidence" value="ECO:0007669"/>
    <property type="project" value="InterPro"/>
</dbReference>
<evidence type="ECO:0000256" key="11">
    <source>
        <dbReference type="ARBA" id="ARBA00025034"/>
    </source>
</evidence>
<evidence type="ECO:0000256" key="18">
    <source>
        <dbReference type="SAM" id="Phobius"/>
    </source>
</evidence>
<keyword evidence="4" id="KW-0813">Transport</keyword>
<evidence type="ECO:0000256" key="3">
    <source>
        <dbReference type="ARBA" id="ARBA00015325"/>
    </source>
</evidence>
<name>A0A4R2R6G8_9PSEU</name>
<proteinExistence type="inferred from homology"/>
<comment type="similarity">
    <text evidence="2">Belongs to the OXA1/ALB3/YidC family. Type 1 subfamily.</text>
</comment>
<keyword evidence="8 18" id="KW-1133">Transmembrane helix</keyword>
<feature type="compositionally biased region" description="Basic residues" evidence="17">
    <location>
        <begin position="384"/>
        <end position="393"/>
    </location>
</feature>
<evidence type="ECO:0000313" key="21">
    <source>
        <dbReference type="Proteomes" id="UP000294911"/>
    </source>
</evidence>
<feature type="transmembrane region" description="Helical" evidence="18">
    <location>
        <begin position="29"/>
        <end position="52"/>
    </location>
</feature>
<dbReference type="EMBL" id="SLXQ01000001">
    <property type="protein sequence ID" value="TCP57438.1"/>
    <property type="molecule type" value="Genomic_DNA"/>
</dbReference>
<comment type="caution">
    <text evidence="20">The sequence shown here is derived from an EMBL/GenBank/DDBJ whole genome shotgun (WGS) entry which is preliminary data.</text>
</comment>
<dbReference type="InterPro" id="IPR001708">
    <property type="entry name" value="YidC/ALB3/OXA1/COX18"/>
</dbReference>
<evidence type="ECO:0000256" key="6">
    <source>
        <dbReference type="ARBA" id="ARBA00022692"/>
    </source>
</evidence>
<dbReference type="Pfam" id="PF02096">
    <property type="entry name" value="60KD_IMP"/>
    <property type="match status" value="1"/>
</dbReference>
<evidence type="ECO:0000256" key="7">
    <source>
        <dbReference type="ARBA" id="ARBA00022927"/>
    </source>
</evidence>
<keyword evidence="6 16" id="KW-0812">Transmembrane</keyword>
<feature type="domain" description="Membrane insertase YidC/Oxa/ALB C-terminal" evidence="19">
    <location>
        <begin position="32"/>
        <end position="259"/>
    </location>
</feature>
<feature type="transmembrane region" description="Helical" evidence="18">
    <location>
        <begin position="178"/>
        <end position="198"/>
    </location>
</feature>
<evidence type="ECO:0000256" key="14">
    <source>
        <dbReference type="ARBA" id="ARBA00033245"/>
    </source>
</evidence>
<evidence type="ECO:0000256" key="2">
    <source>
        <dbReference type="ARBA" id="ARBA00010527"/>
    </source>
</evidence>
<evidence type="ECO:0000256" key="15">
    <source>
        <dbReference type="ARBA" id="ARBA00033342"/>
    </source>
</evidence>
<keyword evidence="21" id="KW-1185">Reference proteome</keyword>
<sequence length="393" mass="43001">MLEFIYYPVSFILWCWHKVFGFVFGDDVIISWILAIFFLTFTIRGIMFKPFVKQVRSMRKMQEFAPEMKKIQKKYGNDRQRQAAEMQKLQREHGVNPLGSCLPMLLQIPVFIGLNWVLRNFTESHIQTGNYFFSGDEVRSYLDAKIFGINLGDAINHGMAVVGGGGSGGQESGWHWEVAPIAIPLMIIAAIATHFTARHSVARQNPASATQQTAMMNKLTLYVFPIGVLVFGAFFPIGLLLYWLANNSWTLMQQAIVYKRIDREEETKKIEAQEKRNSMAPKPGQKPRPGQKPSQAKKGPSGQQASTNKGSGGKSTEKASESSGTKSADKSGDKADSKANDEPASDSGGSSGSKAKSNGSKGSSGSSAAKNGNKNSGQNSGRSGSKKTGRKRS</sequence>
<dbReference type="RefSeq" id="WP_132875915.1">
    <property type="nucleotide sequence ID" value="NZ_SLXQ01000001.1"/>
</dbReference>
<dbReference type="InterPro" id="IPR028055">
    <property type="entry name" value="YidC/Oxa/ALB_C"/>
</dbReference>
<dbReference type="PANTHER" id="PTHR12428:SF65">
    <property type="entry name" value="CYTOCHROME C OXIDASE ASSEMBLY PROTEIN COX18, MITOCHONDRIAL"/>
    <property type="match status" value="1"/>
</dbReference>
<feature type="transmembrane region" description="Helical" evidence="18">
    <location>
        <begin position="95"/>
        <end position="118"/>
    </location>
</feature>
<feature type="compositionally biased region" description="Basic and acidic residues" evidence="17">
    <location>
        <begin position="327"/>
        <end position="341"/>
    </location>
</feature>
<dbReference type="GO" id="GO:0015031">
    <property type="term" value="P:protein transport"/>
    <property type="evidence" value="ECO:0007669"/>
    <property type="project" value="UniProtKB-KW"/>
</dbReference>
<evidence type="ECO:0000256" key="17">
    <source>
        <dbReference type="SAM" id="MobiDB-lite"/>
    </source>
</evidence>
<comment type="subunit">
    <text evidence="12">Interacts with the Sec translocase complex via SecD. Specifically interacts with transmembrane segments of nascent integral membrane proteins during membrane integration.</text>
</comment>
<dbReference type="CDD" id="cd20070">
    <property type="entry name" value="5TM_YidC_Alb3"/>
    <property type="match status" value="1"/>
</dbReference>
<evidence type="ECO:0000256" key="9">
    <source>
        <dbReference type="ARBA" id="ARBA00023136"/>
    </source>
</evidence>
<evidence type="ECO:0000256" key="5">
    <source>
        <dbReference type="ARBA" id="ARBA00022475"/>
    </source>
</evidence>
<comment type="function">
    <text evidence="11">Required for the insertion and/or proper folding and/or complex formation of integral membrane proteins into the membrane. Involved in integration of membrane proteins that insert both dependently and independently of the Sec translocase complex, as well as at least some lipoproteins. Aids folding of multispanning membrane proteins.</text>
</comment>
<evidence type="ECO:0000256" key="10">
    <source>
        <dbReference type="ARBA" id="ARBA00023186"/>
    </source>
</evidence>
<evidence type="ECO:0000256" key="13">
    <source>
        <dbReference type="ARBA" id="ARBA00031538"/>
    </source>
</evidence>
<evidence type="ECO:0000256" key="12">
    <source>
        <dbReference type="ARBA" id="ARBA00026028"/>
    </source>
</evidence>
<keyword evidence="9 18" id="KW-0472">Membrane</keyword>
<dbReference type="NCBIfam" id="TIGR03592">
    <property type="entry name" value="yidC_oxa1_cterm"/>
    <property type="match status" value="1"/>
</dbReference>
<dbReference type="OrthoDB" id="9780552at2"/>
<evidence type="ECO:0000256" key="4">
    <source>
        <dbReference type="ARBA" id="ARBA00022448"/>
    </source>
</evidence>
<feature type="region of interest" description="Disordered" evidence="17">
    <location>
        <begin position="271"/>
        <end position="393"/>
    </location>
</feature>